<reference evidence="1 2" key="1">
    <citation type="submission" date="2014-12" db="EMBL/GenBank/DDBJ databases">
        <title>Draft genome sequence of Paenibacillus kamchatkensis strain B-2647.</title>
        <authorList>
            <person name="Karlyshev A.V."/>
            <person name="Kudryashova E.B."/>
        </authorList>
    </citation>
    <scope>NUCLEOTIDE SEQUENCE [LARGE SCALE GENOMIC DNA]</scope>
    <source>
        <strain evidence="1 2">VKM B-2647</strain>
    </source>
</reference>
<gene>
    <name evidence="1" type="ORF">SD70_02450</name>
</gene>
<dbReference type="InterPro" id="IPR016177">
    <property type="entry name" value="DNA-bd_dom_sf"/>
</dbReference>
<name>A0ABR5AM25_9BACL</name>
<dbReference type="EMBL" id="JXAK01000003">
    <property type="protein sequence ID" value="KIL42064.1"/>
    <property type="molecule type" value="Genomic_DNA"/>
</dbReference>
<evidence type="ECO:0000313" key="1">
    <source>
        <dbReference type="EMBL" id="KIL42064.1"/>
    </source>
</evidence>
<proteinExistence type="predicted"/>
<evidence type="ECO:0008006" key="3">
    <source>
        <dbReference type="Google" id="ProtNLM"/>
    </source>
</evidence>
<comment type="caution">
    <text evidence="1">The sequence shown here is derived from an EMBL/GenBank/DDBJ whole genome shotgun (WGS) entry which is preliminary data.</text>
</comment>
<protein>
    <recommendedName>
        <fullName evidence="3">AP2 domain-containing protein</fullName>
    </recommendedName>
</protein>
<dbReference type="Proteomes" id="UP000031967">
    <property type="component" value="Unassembled WGS sequence"/>
</dbReference>
<dbReference type="RefSeq" id="WP_041045335.1">
    <property type="nucleotide sequence ID" value="NZ_JXAK01000003.1"/>
</dbReference>
<keyword evidence="2" id="KW-1185">Reference proteome</keyword>
<dbReference type="SUPFAM" id="SSF54171">
    <property type="entry name" value="DNA-binding domain"/>
    <property type="match status" value="1"/>
</dbReference>
<sequence>MPKALELSGQRFGRWTVLRRADAPKNGCVMWVCICDCGTQREVTGKYLKNGRSRSCGCLEKDVFKVMITKHGLSKENRAEYATWIRMKERCFNKNNHRFKEYGARGITVCDRWKESFENFLQDMGKKPSSKHSIDRKNNDGNYEPSNCKWSIQTEQTRNQRIRRDNTTNIPGVTWHKRLNKYRVRISVENKRISLGCADTLEEAKEMRLAAESKYWGKQTLD</sequence>
<evidence type="ECO:0000313" key="2">
    <source>
        <dbReference type="Proteomes" id="UP000031967"/>
    </source>
</evidence>
<organism evidence="1 2">
    <name type="scientific">Gordoniibacillus kamchatkensis</name>
    <dbReference type="NCBI Taxonomy" id="1590651"/>
    <lineage>
        <taxon>Bacteria</taxon>
        <taxon>Bacillati</taxon>
        <taxon>Bacillota</taxon>
        <taxon>Bacilli</taxon>
        <taxon>Bacillales</taxon>
        <taxon>Paenibacillaceae</taxon>
        <taxon>Gordoniibacillus</taxon>
    </lineage>
</organism>
<accession>A0ABR5AM25</accession>